<sequence>MTLAARVCPDDDPEALLAALRARVGALRFDALPLWDPAPTSRAKVVSVMPPAHYEQAVARATERIAAGDLQKVVLAREVDVHAGADHDPAATLGVLREAFPSCFVFAVGRGDATLVAASPELLVRRDGLRAGTLALAGSTRRSAEPSVDRHLSEQLLRSAKDREEHAIVIRRIAEALSPLSVWVTAPDEPVTVQVANIQHLATPIRAQLARPVSVLSLAGTLHPTPAVGGEPLATAAPMIPALEGLDRGWYAGPVGWVDTNEDGEFCVALRCALLRGPLARLYAGVGVVRESDPAAELAETDVKLQALLPVLSG</sequence>
<dbReference type="EMBL" id="CP088295">
    <property type="protein sequence ID" value="UUY02278.1"/>
    <property type="molecule type" value="Genomic_DNA"/>
</dbReference>
<dbReference type="SUPFAM" id="SSF56322">
    <property type="entry name" value="ADC synthase"/>
    <property type="match status" value="1"/>
</dbReference>
<organism evidence="7 8">
    <name type="scientific">Svornostia abyssi</name>
    <dbReference type="NCBI Taxonomy" id="2898438"/>
    <lineage>
        <taxon>Bacteria</taxon>
        <taxon>Bacillati</taxon>
        <taxon>Actinomycetota</taxon>
        <taxon>Thermoleophilia</taxon>
        <taxon>Solirubrobacterales</taxon>
        <taxon>Baekduiaceae</taxon>
        <taxon>Svornostia</taxon>
    </lineage>
</organism>
<feature type="domain" description="Chorismate-utilising enzyme C-terminal" evidence="6">
    <location>
        <begin position="52"/>
        <end position="304"/>
    </location>
</feature>
<keyword evidence="8" id="KW-1185">Reference proteome</keyword>
<dbReference type="InterPro" id="IPR015890">
    <property type="entry name" value="Chorismate_C"/>
</dbReference>
<name>A0ABY5PC71_9ACTN</name>
<dbReference type="Proteomes" id="UP001058860">
    <property type="component" value="Chromosome"/>
</dbReference>
<protein>
    <recommendedName>
        <fullName evidence="3">isochorismate synthase</fullName>
        <ecNumber evidence="3">5.4.4.2</ecNumber>
    </recommendedName>
    <alternativeName>
        <fullName evidence="5">Isochorismate mutase</fullName>
    </alternativeName>
</protein>
<proteinExistence type="inferred from homology"/>
<dbReference type="EC" id="5.4.4.2" evidence="3"/>
<evidence type="ECO:0000256" key="4">
    <source>
        <dbReference type="ARBA" id="ARBA00023235"/>
    </source>
</evidence>
<dbReference type="RefSeq" id="WP_353862811.1">
    <property type="nucleotide sequence ID" value="NZ_CP088295.1"/>
</dbReference>
<dbReference type="GO" id="GO:0008909">
    <property type="term" value="F:isochorismate synthase activity"/>
    <property type="evidence" value="ECO:0007669"/>
    <property type="project" value="UniProtKB-EC"/>
</dbReference>
<dbReference type="Gene3D" id="3.60.120.10">
    <property type="entry name" value="Anthranilate synthase"/>
    <property type="match status" value="1"/>
</dbReference>
<evidence type="ECO:0000256" key="5">
    <source>
        <dbReference type="ARBA" id="ARBA00041564"/>
    </source>
</evidence>
<evidence type="ECO:0000313" key="7">
    <source>
        <dbReference type="EMBL" id="UUY02278.1"/>
    </source>
</evidence>
<evidence type="ECO:0000256" key="3">
    <source>
        <dbReference type="ARBA" id="ARBA00012824"/>
    </source>
</evidence>
<dbReference type="InterPro" id="IPR005801">
    <property type="entry name" value="ADC_synthase"/>
</dbReference>
<evidence type="ECO:0000313" key="8">
    <source>
        <dbReference type="Proteomes" id="UP001058860"/>
    </source>
</evidence>
<evidence type="ECO:0000256" key="1">
    <source>
        <dbReference type="ARBA" id="ARBA00000799"/>
    </source>
</evidence>
<dbReference type="Pfam" id="PF00425">
    <property type="entry name" value="Chorismate_bind"/>
    <property type="match status" value="1"/>
</dbReference>
<evidence type="ECO:0000259" key="6">
    <source>
        <dbReference type="Pfam" id="PF00425"/>
    </source>
</evidence>
<evidence type="ECO:0000256" key="2">
    <source>
        <dbReference type="ARBA" id="ARBA00005297"/>
    </source>
</evidence>
<dbReference type="PANTHER" id="PTHR42839:SF2">
    <property type="entry name" value="ISOCHORISMATE SYNTHASE ENTC"/>
    <property type="match status" value="1"/>
</dbReference>
<dbReference type="PANTHER" id="PTHR42839">
    <property type="entry name" value="ISOCHORISMATE SYNTHASE ENTC"/>
    <property type="match status" value="1"/>
</dbReference>
<accession>A0ABY5PC71</accession>
<comment type="catalytic activity">
    <reaction evidence="1">
        <text>chorismate = isochorismate</text>
        <dbReference type="Rhea" id="RHEA:18985"/>
        <dbReference type="ChEBI" id="CHEBI:29748"/>
        <dbReference type="ChEBI" id="CHEBI:29780"/>
        <dbReference type="EC" id="5.4.4.2"/>
    </reaction>
</comment>
<reference evidence="8" key="1">
    <citation type="submission" date="2021-11" db="EMBL/GenBank/DDBJ databases">
        <title>Cultivation dependent microbiological survey of springs from the worlds oldest radium mine currently devoted to the extraction of radon-saturated water.</title>
        <authorList>
            <person name="Kapinusova G."/>
            <person name="Smrhova T."/>
            <person name="Strejcek M."/>
            <person name="Suman J."/>
            <person name="Jani K."/>
            <person name="Pajer P."/>
            <person name="Uhlik O."/>
        </authorList>
    </citation>
    <scope>NUCLEOTIDE SEQUENCE [LARGE SCALE GENOMIC DNA]</scope>
    <source>
        <strain evidence="8">J379</strain>
    </source>
</reference>
<comment type="similarity">
    <text evidence="2">Belongs to the isochorismate synthase family.</text>
</comment>
<dbReference type="NCBIfam" id="TIGR00543">
    <property type="entry name" value="isochor_syn"/>
    <property type="match status" value="1"/>
</dbReference>
<keyword evidence="4 7" id="KW-0413">Isomerase</keyword>
<gene>
    <name evidence="7" type="ORF">LRS13_16365</name>
</gene>
<dbReference type="InterPro" id="IPR004561">
    <property type="entry name" value="IsoChor_synthase"/>
</dbReference>